<dbReference type="PROSITE" id="PS51450">
    <property type="entry name" value="LRR"/>
    <property type="match status" value="1"/>
</dbReference>
<dbReference type="AlphaFoldDB" id="A0A6I9QB13"/>
<evidence type="ECO:0000313" key="9">
    <source>
        <dbReference type="RefSeq" id="XP_010905816.1"/>
    </source>
</evidence>
<evidence type="ECO:0000256" key="6">
    <source>
        <dbReference type="ARBA" id="ARBA00023180"/>
    </source>
</evidence>
<dbReference type="FunFam" id="3.80.10.10:FF:000383">
    <property type="entry name" value="Leucine-rich repeat receptor protein kinase EMS1"/>
    <property type="match status" value="1"/>
</dbReference>
<name>A0A6I9QB13_ELAGV</name>
<proteinExistence type="predicted"/>
<sequence length="463" mass="49716">MGFYTSSGPPLLLLLSLLAASTIATEDQPPLPGLPPSEQEATYLVLECIDPATAWRSLFPDDLCLAGPHGVVCDLLPDGTTHVTELNIGYLSDFSANPACGPNATLSPVLSSSAASAFPFLRKLLFYNCFTHAKAALPRRELNLPSSLEELVFVQNPSLVGRLSGRIGDLSRLRRLIISSSGISGNIPTEIGKLRSLEQFVLSENRLRGGIPATIGRCRSLKILDLSGNRIGGDIPVEIGQLGDLVKLDLSSNLIRGSVPVELGRLQRLEFLDVRHNRLTGGVPTALAEMASLREVYLSGNPMGGQIPEIWDKLGGILGVGMSGLGLVGNIPASIGVFLENVCYLALDSNFLEGKVPEQFKRLEKSAGEINLENNALHGRIPFSAGFVDRVGGKLKLAGNPKLCLGEDLVGHVRAKGSLSYLEQCDETEIPYPVDFPYRSGLSIAKASPWLFVSFSCLFLLFK</sequence>
<keyword evidence="3" id="KW-0433">Leucine-rich repeat</keyword>
<evidence type="ECO:0000256" key="4">
    <source>
        <dbReference type="ARBA" id="ARBA00022729"/>
    </source>
</evidence>
<dbReference type="InParanoid" id="A0A6I9QB13"/>
<dbReference type="InterPro" id="IPR001611">
    <property type="entry name" value="Leu-rich_rpt"/>
</dbReference>
<keyword evidence="2" id="KW-1003">Cell membrane</keyword>
<gene>
    <name evidence="9" type="primary">LOC105032921</name>
</gene>
<dbReference type="Proteomes" id="UP000504607">
    <property type="component" value="Unplaced"/>
</dbReference>
<dbReference type="Gene3D" id="3.80.10.10">
    <property type="entry name" value="Ribonuclease Inhibitor"/>
    <property type="match status" value="1"/>
</dbReference>
<dbReference type="Pfam" id="PF13855">
    <property type="entry name" value="LRR_8"/>
    <property type="match status" value="2"/>
</dbReference>
<evidence type="ECO:0000256" key="3">
    <source>
        <dbReference type="ARBA" id="ARBA00022614"/>
    </source>
</evidence>
<dbReference type="OrthoDB" id="676979at2759"/>
<organism evidence="8 9">
    <name type="scientific">Elaeis guineensis var. tenera</name>
    <name type="common">Oil palm</name>
    <dbReference type="NCBI Taxonomy" id="51953"/>
    <lineage>
        <taxon>Eukaryota</taxon>
        <taxon>Viridiplantae</taxon>
        <taxon>Streptophyta</taxon>
        <taxon>Embryophyta</taxon>
        <taxon>Tracheophyta</taxon>
        <taxon>Spermatophyta</taxon>
        <taxon>Magnoliopsida</taxon>
        <taxon>Liliopsida</taxon>
        <taxon>Arecaceae</taxon>
        <taxon>Arecoideae</taxon>
        <taxon>Cocoseae</taxon>
        <taxon>Elaeidinae</taxon>
        <taxon>Elaeis</taxon>
    </lineage>
</organism>
<dbReference type="FunFam" id="3.80.10.10:FF:000041">
    <property type="entry name" value="LRR receptor-like serine/threonine-protein kinase ERECTA"/>
    <property type="match status" value="1"/>
</dbReference>
<keyword evidence="5" id="KW-0677">Repeat</keyword>
<evidence type="ECO:0000256" key="1">
    <source>
        <dbReference type="ARBA" id="ARBA00004236"/>
    </source>
</evidence>
<keyword evidence="4 7" id="KW-0732">Signal</keyword>
<dbReference type="GeneID" id="105032921"/>
<feature type="signal peptide" evidence="7">
    <location>
        <begin position="1"/>
        <end position="24"/>
    </location>
</feature>
<protein>
    <submittedName>
        <fullName evidence="9">Piriformospora indica-insensitive protein 2</fullName>
    </submittedName>
</protein>
<feature type="chain" id="PRO_5026819395" evidence="7">
    <location>
        <begin position="25"/>
        <end position="463"/>
    </location>
</feature>
<dbReference type="RefSeq" id="XP_010905816.1">
    <property type="nucleotide sequence ID" value="XM_010907514.2"/>
</dbReference>
<keyword evidence="6" id="KW-0325">Glycoprotein</keyword>
<evidence type="ECO:0000256" key="5">
    <source>
        <dbReference type="ARBA" id="ARBA00022737"/>
    </source>
</evidence>
<evidence type="ECO:0000313" key="8">
    <source>
        <dbReference type="Proteomes" id="UP000504607"/>
    </source>
</evidence>
<keyword evidence="2" id="KW-0472">Membrane</keyword>
<dbReference type="SUPFAM" id="SSF52058">
    <property type="entry name" value="L domain-like"/>
    <property type="match status" value="1"/>
</dbReference>
<keyword evidence="8" id="KW-1185">Reference proteome</keyword>
<dbReference type="InterPro" id="IPR051848">
    <property type="entry name" value="PGIP"/>
</dbReference>
<dbReference type="InterPro" id="IPR032675">
    <property type="entry name" value="LRR_dom_sf"/>
</dbReference>
<dbReference type="GO" id="GO:0005886">
    <property type="term" value="C:plasma membrane"/>
    <property type="evidence" value="ECO:0007669"/>
    <property type="project" value="UniProtKB-SubCell"/>
</dbReference>
<dbReference type="PANTHER" id="PTHR48059">
    <property type="entry name" value="POLYGALACTURONASE INHIBITOR 1"/>
    <property type="match status" value="1"/>
</dbReference>
<comment type="subcellular location">
    <subcellularLocation>
        <location evidence="1">Cell membrane</location>
    </subcellularLocation>
</comment>
<evidence type="ECO:0000256" key="2">
    <source>
        <dbReference type="ARBA" id="ARBA00022475"/>
    </source>
</evidence>
<dbReference type="PANTHER" id="PTHR48059:SF36">
    <property type="entry name" value="LEUCINE-RICH REPEAT DOMAIN, L DOMAIN-CONTAINING PROTEIN-RELATED"/>
    <property type="match status" value="1"/>
</dbReference>
<reference evidence="9" key="1">
    <citation type="submission" date="2025-08" db="UniProtKB">
        <authorList>
            <consortium name="RefSeq"/>
        </authorList>
    </citation>
    <scope>IDENTIFICATION</scope>
</reference>
<evidence type="ECO:0000256" key="7">
    <source>
        <dbReference type="SAM" id="SignalP"/>
    </source>
</evidence>
<dbReference type="KEGG" id="egu:105032921"/>
<accession>A0A6I9QB13</accession>